<dbReference type="GO" id="GO:0005525">
    <property type="term" value="F:GTP binding"/>
    <property type="evidence" value="ECO:0007669"/>
    <property type="project" value="InterPro"/>
</dbReference>
<keyword evidence="1" id="KW-1133">Transmembrane helix</keyword>
<keyword evidence="1" id="KW-0472">Membrane</keyword>
<evidence type="ECO:0000259" key="2">
    <source>
        <dbReference type="Pfam" id="PF01926"/>
    </source>
</evidence>
<dbReference type="AlphaFoldDB" id="A0A3B0ZCU1"/>
<reference evidence="3" key="1">
    <citation type="submission" date="2018-06" db="EMBL/GenBank/DDBJ databases">
        <authorList>
            <person name="Zhirakovskaya E."/>
        </authorList>
    </citation>
    <scope>NUCLEOTIDE SEQUENCE</scope>
</reference>
<gene>
    <name evidence="3" type="ORF">MNBD_GAMMA16-1479</name>
</gene>
<feature type="transmembrane region" description="Helical" evidence="1">
    <location>
        <begin position="47"/>
        <end position="69"/>
    </location>
</feature>
<keyword evidence="1" id="KW-0812">Transmembrane</keyword>
<dbReference type="SUPFAM" id="SSF52540">
    <property type="entry name" value="P-loop containing nucleoside triphosphate hydrolases"/>
    <property type="match status" value="1"/>
</dbReference>
<dbReference type="Pfam" id="PF01926">
    <property type="entry name" value="MMR_HSR1"/>
    <property type="match status" value="1"/>
</dbReference>
<dbReference type="GO" id="GO:0030488">
    <property type="term" value="P:tRNA methylation"/>
    <property type="evidence" value="ECO:0007669"/>
    <property type="project" value="TreeGrafter"/>
</dbReference>
<dbReference type="InterPro" id="IPR006073">
    <property type="entry name" value="GTP-bd"/>
</dbReference>
<name>A0A3B0ZCU1_9ZZZZ</name>
<dbReference type="CDD" id="cd00882">
    <property type="entry name" value="Ras_like_GTPase"/>
    <property type="match status" value="1"/>
</dbReference>
<dbReference type="InterPro" id="IPR027417">
    <property type="entry name" value="P-loop_NTPase"/>
</dbReference>
<dbReference type="GO" id="GO:0002098">
    <property type="term" value="P:tRNA wobble uridine modification"/>
    <property type="evidence" value="ECO:0007669"/>
    <property type="project" value="TreeGrafter"/>
</dbReference>
<dbReference type="PANTHER" id="PTHR42714">
    <property type="entry name" value="TRNA MODIFICATION GTPASE GTPBP3"/>
    <property type="match status" value="1"/>
</dbReference>
<evidence type="ECO:0000313" key="3">
    <source>
        <dbReference type="EMBL" id="VAW84069.1"/>
    </source>
</evidence>
<evidence type="ECO:0000256" key="1">
    <source>
        <dbReference type="SAM" id="Phobius"/>
    </source>
</evidence>
<dbReference type="EMBL" id="UOFO01000033">
    <property type="protein sequence ID" value="VAW84069.1"/>
    <property type="molecule type" value="Genomic_DNA"/>
</dbReference>
<sequence>MSTPLYRHIKLFLGLGIFLALLVLLAAVLVASEAGLSLWQQLQDEPAWLLYSYAGGLGLFILLSIFILWQFFKPQKQNKPIDEPTPATEEAVKTRIDKASEAGIDVEAAQAELAKLSQRQATGEVHVAVFGDISTGKSALIKALAGVHDIAIGVEGGTTRAIQHYSWQSSAGDKLVLTDMPGLNEAAGQLNSISQEEALRAHIVIYVCDGDLTASQFVELQALLNLKKPLVIAVNKSDRYNTEELQMIADRLRQRIKNQAEIAIVKAGGTEEITRVHADGREETITREQGNDIGSLRTALQHIIDDDSEIMENLRDSTVFMLVAHKLKRSEITHRKTQAEATVKSYTRKAIVGALAAVSPGTDIIIQGYLAISMVKELCTLFGVPARKIDMERFLDLSQSHLGKTTPLLLAVIGNGLKAFPGIGTLAGGIVHAVAYGMIFETLGRSIIQTLELRGELLPEVTANSFKENLSEDLEARTQRFVGLALEAARNSKT</sequence>
<dbReference type="GO" id="GO:0005737">
    <property type="term" value="C:cytoplasm"/>
    <property type="evidence" value="ECO:0007669"/>
    <property type="project" value="TreeGrafter"/>
</dbReference>
<dbReference type="PANTHER" id="PTHR42714:SF2">
    <property type="entry name" value="TRNA MODIFICATION GTPASE GTPBP3, MITOCHONDRIAL"/>
    <property type="match status" value="1"/>
</dbReference>
<feature type="domain" description="G" evidence="2">
    <location>
        <begin position="126"/>
        <end position="236"/>
    </location>
</feature>
<proteinExistence type="predicted"/>
<organism evidence="3">
    <name type="scientific">hydrothermal vent metagenome</name>
    <dbReference type="NCBI Taxonomy" id="652676"/>
    <lineage>
        <taxon>unclassified sequences</taxon>
        <taxon>metagenomes</taxon>
        <taxon>ecological metagenomes</taxon>
    </lineage>
</organism>
<dbReference type="Gene3D" id="3.40.50.300">
    <property type="entry name" value="P-loop containing nucleotide triphosphate hydrolases"/>
    <property type="match status" value="1"/>
</dbReference>
<protein>
    <recommendedName>
        <fullName evidence="2">G domain-containing protein</fullName>
    </recommendedName>
</protein>
<accession>A0A3B0ZCU1</accession>